<comment type="subcellular location">
    <subcellularLocation>
        <location evidence="1">Nucleus</location>
    </subcellularLocation>
</comment>
<sequence>MLRALNLLAMTHPLLVLAPSSNPNPNPDPQPVLTAKPSTPLRPRPKLISKGKTSPYFLPTPTSPTSLDSPTPKSLKRRRTQDDPGQSSSAEWSIVKVLPSRPVTPISPSTKIVSHKTREIKKKERDRNPVSRKKREQVVDKEIHGSVESGNGKIHLIQGKKVRNDPWKLLIATCLLNKTSGKLSIPIFWRILEKWSTPEKLSQASILDLSEILYPLGLYNQRAATLVRFSQQYLSLAWPRPLSLDQISSETVSAVSTTPTSEKDMNTVTKSTGDDVEVSKIHKLAMTIKGKRRSRKRKRNSGLEHIDTDEQSPSHHVYEENGLKGKKHRKREIAKDSSLENVTKLDDVPVQVNKFEWDVKIFHGAGIYASDSFRIFSDLLPGGGAPRDESKWIHKRTRAMERASVQVRDDSVEMDWRDCLSEDENVLDQSFEGKGKGIGREDVLEGLSIEEREEWRLVRPFDKELRRYLIWRWGLEGIKYDILLGPSIISERDKSRLRYLL</sequence>
<dbReference type="InterPro" id="IPR045138">
    <property type="entry name" value="MeCP2/MBD4"/>
</dbReference>
<dbReference type="Gene3D" id="1.10.340.30">
    <property type="entry name" value="Hypothetical protein, domain 2"/>
    <property type="match status" value="1"/>
</dbReference>
<dbReference type="EMBL" id="SDIL01000098">
    <property type="protein sequence ID" value="RXK36418.1"/>
    <property type="molecule type" value="Genomic_DNA"/>
</dbReference>
<dbReference type="GO" id="GO:0006285">
    <property type="term" value="P:base-excision repair, AP site formation"/>
    <property type="evidence" value="ECO:0007669"/>
    <property type="project" value="UniProtKB-ARBA"/>
</dbReference>
<name>A0A4Q1BC57_TREME</name>
<dbReference type="PANTHER" id="PTHR15074">
    <property type="entry name" value="METHYL-CPG-BINDING PROTEIN"/>
    <property type="match status" value="1"/>
</dbReference>
<proteinExistence type="predicted"/>
<dbReference type="PANTHER" id="PTHR15074:SF0">
    <property type="entry name" value="METHYL-CPG-BINDING DOMAIN PROTEIN 4-LIKE PROTEIN"/>
    <property type="match status" value="1"/>
</dbReference>
<dbReference type="VEuPathDB" id="FungiDB:TREMEDRAFT_61174"/>
<evidence type="ECO:0000313" key="7">
    <source>
        <dbReference type="Proteomes" id="UP000289152"/>
    </source>
</evidence>
<feature type="compositionally biased region" description="Basic and acidic residues" evidence="3">
    <location>
        <begin position="301"/>
        <end position="323"/>
    </location>
</feature>
<evidence type="ECO:0000313" key="6">
    <source>
        <dbReference type="EMBL" id="RXK36418.1"/>
    </source>
</evidence>
<feature type="domain" description="HhH-GPD" evidence="5">
    <location>
        <begin position="172"/>
        <end position="294"/>
    </location>
</feature>
<gene>
    <name evidence="6" type="ORF">M231_06320</name>
</gene>
<dbReference type="Proteomes" id="UP000289152">
    <property type="component" value="Unassembled WGS sequence"/>
</dbReference>
<reference evidence="6 7" key="1">
    <citation type="submission" date="2016-06" db="EMBL/GenBank/DDBJ databases">
        <title>Evolution of pathogenesis and genome organization in the Tremellales.</title>
        <authorList>
            <person name="Cuomo C."/>
            <person name="Litvintseva A."/>
            <person name="Heitman J."/>
            <person name="Chen Y."/>
            <person name="Sun S."/>
            <person name="Springer D."/>
            <person name="Dromer F."/>
            <person name="Young S."/>
            <person name="Zeng Q."/>
            <person name="Chapman S."/>
            <person name="Gujja S."/>
            <person name="Saif S."/>
            <person name="Birren B."/>
        </authorList>
    </citation>
    <scope>NUCLEOTIDE SEQUENCE [LARGE SCALE GENOMIC DNA]</scope>
    <source>
        <strain evidence="6 7">ATCC 28783</strain>
    </source>
</reference>
<dbReference type="OrthoDB" id="10265068at2759"/>
<dbReference type="Pfam" id="PF00730">
    <property type="entry name" value="HhH-GPD"/>
    <property type="match status" value="1"/>
</dbReference>
<feature type="signal peptide" evidence="4">
    <location>
        <begin position="1"/>
        <end position="18"/>
    </location>
</feature>
<dbReference type="InterPro" id="IPR011257">
    <property type="entry name" value="DNA_glycosylase"/>
</dbReference>
<evidence type="ECO:0000256" key="1">
    <source>
        <dbReference type="ARBA" id="ARBA00004123"/>
    </source>
</evidence>
<dbReference type="GO" id="GO:0003824">
    <property type="term" value="F:catalytic activity"/>
    <property type="evidence" value="ECO:0007669"/>
    <property type="project" value="InterPro"/>
</dbReference>
<comment type="caution">
    <text evidence="6">The sequence shown here is derived from an EMBL/GenBank/DDBJ whole genome shotgun (WGS) entry which is preliminary data.</text>
</comment>
<evidence type="ECO:0000256" key="3">
    <source>
        <dbReference type="SAM" id="MobiDB-lite"/>
    </source>
</evidence>
<keyword evidence="4" id="KW-0732">Signal</keyword>
<keyword evidence="2" id="KW-0539">Nucleus</keyword>
<feature type="region of interest" description="Disordered" evidence="3">
    <location>
        <begin position="19"/>
        <end position="138"/>
    </location>
</feature>
<dbReference type="STRING" id="5217.A0A4Q1BC57"/>
<accession>A0A4Q1BC57</accession>
<feature type="region of interest" description="Disordered" evidence="3">
    <location>
        <begin position="289"/>
        <end position="335"/>
    </location>
</feature>
<dbReference type="SUPFAM" id="SSF48150">
    <property type="entry name" value="DNA-glycosylase"/>
    <property type="match status" value="1"/>
</dbReference>
<dbReference type="InterPro" id="IPR003265">
    <property type="entry name" value="HhH-GPD_domain"/>
</dbReference>
<organism evidence="6 7">
    <name type="scientific">Tremella mesenterica</name>
    <name type="common">Jelly fungus</name>
    <dbReference type="NCBI Taxonomy" id="5217"/>
    <lineage>
        <taxon>Eukaryota</taxon>
        <taxon>Fungi</taxon>
        <taxon>Dikarya</taxon>
        <taxon>Basidiomycota</taxon>
        <taxon>Agaricomycotina</taxon>
        <taxon>Tremellomycetes</taxon>
        <taxon>Tremellales</taxon>
        <taxon>Tremellaceae</taxon>
        <taxon>Tremella</taxon>
    </lineage>
</organism>
<dbReference type="AlphaFoldDB" id="A0A4Q1BC57"/>
<feature type="compositionally biased region" description="Low complexity" evidence="3">
    <location>
        <begin position="53"/>
        <end position="73"/>
    </location>
</feature>
<evidence type="ECO:0000256" key="4">
    <source>
        <dbReference type="SAM" id="SignalP"/>
    </source>
</evidence>
<dbReference type="GO" id="GO:0005634">
    <property type="term" value="C:nucleus"/>
    <property type="evidence" value="ECO:0007669"/>
    <property type="project" value="UniProtKB-SubCell"/>
</dbReference>
<dbReference type="GO" id="GO:0003677">
    <property type="term" value="F:DNA binding"/>
    <property type="evidence" value="ECO:0007669"/>
    <property type="project" value="InterPro"/>
</dbReference>
<evidence type="ECO:0000256" key="2">
    <source>
        <dbReference type="ARBA" id="ARBA00023242"/>
    </source>
</evidence>
<dbReference type="InParanoid" id="A0A4Q1BC57"/>
<protein>
    <recommendedName>
        <fullName evidence="5">HhH-GPD domain-containing protein</fullName>
    </recommendedName>
</protein>
<evidence type="ECO:0000259" key="5">
    <source>
        <dbReference type="Pfam" id="PF00730"/>
    </source>
</evidence>
<feature type="compositionally biased region" description="Basic residues" evidence="3">
    <location>
        <begin position="289"/>
        <end position="300"/>
    </location>
</feature>
<keyword evidence="7" id="KW-1185">Reference proteome</keyword>
<feature type="chain" id="PRO_5020395717" description="HhH-GPD domain-containing protein" evidence="4">
    <location>
        <begin position="19"/>
        <end position="501"/>
    </location>
</feature>